<feature type="chain" id="PRO_5047322680" description="Ig-like domain repeat protein" evidence="1">
    <location>
        <begin position="29"/>
        <end position="138"/>
    </location>
</feature>
<name>A0ABN1UGV9_9ACTN</name>
<evidence type="ECO:0000313" key="2">
    <source>
        <dbReference type="EMBL" id="GAA1145516.1"/>
    </source>
</evidence>
<keyword evidence="3" id="KW-1185">Reference proteome</keyword>
<protein>
    <recommendedName>
        <fullName evidence="4">Ig-like domain repeat protein</fullName>
    </recommendedName>
</protein>
<evidence type="ECO:0000256" key="1">
    <source>
        <dbReference type="SAM" id="SignalP"/>
    </source>
</evidence>
<accession>A0ABN1UGV9</accession>
<dbReference type="Proteomes" id="UP001499979">
    <property type="component" value="Unassembled WGS sequence"/>
</dbReference>
<comment type="caution">
    <text evidence="2">The sequence shown here is derived from an EMBL/GenBank/DDBJ whole genome shotgun (WGS) entry which is preliminary data.</text>
</comment>
<evidence type="ECO:0008006" key="4">
    <source>
        <dbReference type="Google" id="ProtNLM"/>
    </source>
</evidence>
<reference evidence="2 3" key="1">
    <citation type="journal article" date="2019" name="Int. J. Syst. Evol. Microbiol.">
        <title>The Global Catalogue of Microorganisms (GCM) 10K type strain sequencing project: providing services to taxonomists for standard genome sequencing and annotation.</title>
        <authorList>
            <consortium name="The Broad Institute Genomics Platform"/>
            <consortium name="The Broad Institute Genome Sequencing Center for Infectious Disease"/>
            <person name="Wu L."/>
            <person name="Ma J."/>
        </authorList>
    </citation>
    <scope>NUCLEOTIDE SEQUENCE [LARGE SCALE GENOMIC DNA]</scope>
    <source>
        <strain evidence="2 3">JCM 11813</strain>
    </source>
</reference>
<sequence>MKRMIIGLAATTLMGGGLVAVSAETAHAACPYTGCVDTFTRVSAPDTVKKGRTAKICVKVTTGGNGKPKGRVTVRVTRGVGGYHFVDSKPYDGGRECFRTTKLTKVGKYVVKANFDRKAGSGFKDSDQRTDFRVTRRG</sequence>
<dbReference type="RefSeq" id="WP_343907965.1">
    <property type="nucleotide sequence ID" value="NZ_BAAAJE010000012.1"/>
</dbReference>
<feature type="signal peptide" evidence="1">
    <location>
        <begin position="1"/>
        <end position="28"/>
    </location>
</feature>
<keyword evidence="1" id="KW-0732">Signal</keyword>
<organism evidence="2 3">
    <name type="scientific">Nocardioides aquiterrae</name>
    <dbReference type="NCBI Taxonomy" id="203799"/>
    <lineage>
        <taxon>Bacteria</taxon>
        <taxon>Bacillati</taxon>
        <taxon>Actinomycetota</taxon>
        <taxon>Actinomycetes</taxon>
        <taxon>Propionibacteriales</taxon>
        <taxon>Nocardioidaceae</taxon>
        <taxon>Nocardioides</taxon>
    </lineage>
</organism>
<proteinExistence type="predicted"/>
<evidence type="ECO:0000313" key="3">
    <source>
        <dbReference type="Proteomes" id="UP001499979"/>
    </source>
</evidence>
<gene>
    <name evidence="2" type="ORF">GCM10009606_25750</name>
</gene>
<dbReference type="EMBL" id="BAAAJE010000012">
    <property type="protein sequence ID" value="GAA1145516.1"/>
    <property type="molecule type" value="Genomic_DNA"/>
</dbReference>